<feature type="transmembrane region" description="Helical" evidence="1">
    <location>
        <begin position="32"/>
        <end position="54"/>
    </location>
</feature>
<reference evidence="2 3" key="1">
    <citation type="submission" date="2020-08" db="EMBL/GenBank/DDBJ databases">
        <title>Streptomycin Non-resistant strain, P. mexicana.</title>
        <authorList>
            <person name="Ganesh-Kumar S."/>
            <person name="Zhe T."/>
            <person name="Yu Z."/>
            <person name="Min Y."/>
        </authorList>
    </citation>
    <scope>NUCLEOTIDE SEQUENCE [LARGE SCALE GENOMIC DNA]</scope>
    <source>
        <strain evidence="2 3">GTZY2</strain>
    </source>
</reference>
<keyword evidence="1" id="KW-0472">Membrane</keyword>
<dbReference type="RefSeq" id="WP_187573281.1">
    <property type="nucleotide sequence ID" value="NZ_CP060731.1"/>
</dbReference>
<keyword evidence="1" id="KW-0812">Transmembrane</keyword>
<feature type="transmembrane region" description="Helical" evidence="1">
    <location>
        <begin position="61"/>
        <end position="83"/>
    </location>
</feature>
<dbReference type="EMBL" id="CP060731">
    <property type="protein sequence ID" value="QNN77759.1"/>
    <property type="molecule type" value="Genomic_DNA"/>
</dbReference>
<protein>
    <submittedName>
        <fullName evidence="2">Uncharacterized protein</fullName>
    </submittedName>
</protein>
<dbReference type="Proteomes" id="UP000515838">
    <property type="component" value="Chromosome"/>
</dbReference>
<name>A0A7G9TCD4_PSEMX</name>
<sequence length="92" mass="10280">MQLNLHLILICSAIFLLLTGWVWLLRNAFHTHVLWGFAGLFMPPTLILFGLLHLRGSRTALLTYVAGMIVLGFGLARPITVYLPTEPYSLSS</sequence>
<proteinExistence type="predicted"/>
<feature type="transmembrane region" description="Helical" evidence="1">
    <location>
        <begin position="7"/>
        <end position="26"/>
    </location>
</feature>
<evidence type="ECO:0000256" key="1">
    <source>
        <dbReference type="SAM" id="Phobius"/>
    </source>
</evidence>
<dbReference type="GeneID" id="81472889"/>
<accession>A0A7G9TCD4</accession>
<dbReference type="AlphaFoldDB" id="A0A7G9TCD4"/>
<evidence type="ECO:0000313" key="3">
    <source>
        <dbReference type="Proteomes" id="UP000515838"/>
    </source>
</evidence>
<evidence type="ECO:0000313" key="2">
    <source>
        <dbReference type="EMBL" id="QNN77759.1"/>
    </source>
</evidence>
<organism evidence="2 3">
    <name type="scientific">Pseudoxanthomonas mexicana</name>
    <dbReference type="NCBI Taxonomy" id="128785"/>
    <lineage>
        <taxon>Bacteria</taxon>
        <taxon>Pseudomonadati</taxon>
        <taxon>Pseudomonadota</taxon>
        <taxon>Gammaproteobacteria</taxon>
        <taxon>Lysobacterales</taxon>
        <taxon>Lysobacteraceae</taxon>
        <taxon>Pseudoxanthomonas</taxon>
    </lineage>
</organism>
<keyword evidence="1" id="KW-1133">Transmembrane helix</keyword>
<gene>
    <name evidence="2" type="ORF">IAE60_18005</name>
</gene>